<reference evidence="1 2" key="1">
    <citation type="submission" date="2020-02" db="EMBL/GenBank/DDBJ databases">
        <title>Draft genome sequence of Haematococcus lacustris strain NIES-144.</title>
        <authorList>
            <person name="Morimoto D."/>
            <person name="Nakagawa S."/>
            <person name="Yoshida T."/>
            <person name="Sawayama S."/>
        </authorList>
    </citation>
    <scope>NUCLEOTIDE SEQUENCE [LARGE SCALE GENOMIC DNA]</scope>
    <source>
        <strain evidence="1 2">NIES-144</strain>
    </source>
</reference>
<dbReference type="Proteomes" id="UP000485058">
    <property type="component" value="Unassembled WGS sequence"/>
</dbReference>
<dbReference type="AlphaFoldDB" id="A0A6A0A9D6"/>
<feature type="non-terminal residue" evidence="1">
    <location>
        <position position="554"/>
    </location>
</feature>
<protein>
    <submittedName>
        <fullName evidence="1">Uncharacterized protein</fullName>
    </submittedName>
</protein>
<evidence type="ECO:0000313" key="1">
    <source>
        <dbReference type="EMBL" id="GFH29349.1"/>
    </source>
</evidence>
<comment type="caution">
    <text evidence="1">The sequence shown here is derived from an EMBL/GenBank/DDBJ whole genome shotgun (WGS) entry which is preliminary data.</text>
</comment>
<name>A0A6A0A9D6_HAELA</name>
<evidence type="ECO:0000313" key="2">
    <source>
        <dbReference type="Proteomes" id="UP000485058"/>
    </source>
</evidence>
<dbReference type="EMBL" id="BLLF01004304">
    <property type="protein sequence ID" value="GFH29349.1"/>
    <property type="molecule type" value="Genomic_DNA"/>
</dbReference>
<organism evidence="1 2">
    <name type="scientific">Haematococcus lacustris</name>
    <name type="common">Green alga</name>
    <name type="synonym">Haematococcus pluvialis</name>
    <dbReference type="NCBI Taxonomy" id="44745"/>
    <lineage>
        <taxon>Eukaryota</taxon>
        <taxon>Viridiplantae</taxon>
        <taxon>Chlorophyta</taxon>
        <taxon>core chlorophytes</taxon>
        <taxon>Chlorophyceae</taxon>
        <taxon>CS clade</taxon>
        <taxon>Chlamydomonadales</taxon>
        <taxon>Haematococcaceae</taxon>
        <taxon>Haematococcus</taxon>
    </lineage>
</organism>
<feature type="non-terminal residue" evidence="1">
    <location>
        <position position="1"/>
    </location>
</feature>
<gene>
    <name evidence="1" type="ORF">HaLaN_27994</name>
</gene>
<proteinExistence type="predicted"/>
<keyword evidence="2" id="KW-1185">Reference proteome</keyword>
<accession>A0A6A0A9D6</accession>
<sequence>LFPSPPYLTRNNSSLITATIDSASAVVDFATVTRHRHTFVVHLRRIALHTMASPSMPCVALLVTLLSLSFVAAQPDLRSFVPSTASCPFNNLTVTTPNQFAAARWCRLAEGGANTAITTAPSTPAVQTWGTRNWGNVFGGADGSGGPFNYRRFPLTTGGQCLSNSSCAVSVTNIPNTGCGVDGPSSYGSYAVQTTPVCTSNSFGATALNPTQCNTADSWGSVSTQCRIPGAGWPSYPWTLPLTNACDNKVITLDLVDKSPSPAPLVPDFSYNKVGILYIFKDYNDILYLTVSLNATFPATRGVGPDPNTPPLFFNSLFNGQYLHAQPRADYNGTASGPTVGSLFIWDALENMLSQTQFPQYTNLLTPDSLSGADNRLWSCFTYQIDLKSVCNPNLAEYRFLDYSSGSAQILPQGPGCYPRAAPANLTRLTGPQFTKDLSAAPQLAIQPLFTVTKFSLSSGCQAADYASSTVPTRLALSGTPSGTLTNINVTNVLSATTITRASSACGCADMNVVSPTVFSLAAGSASMLATFNASNPIGISTSSPGTTTYTNNF</sequence>